<keyword evidence="1" id="KW-0805">Transcription regulation</keyword>
<reference evidence="5 6" key="1">
    <citation type="submission" date="2016-10" db="EMBL/GenBank/DDBJ databases">
        <authorList>
            <person name="de Groot N.N."/>
        </authorList>
    </citation>
    <scope>NUCLEOTIDE SEQUENCE [LARGE SCALE GENOMIC DNA]</scope>
    <source>
        <strain evidence="5 6">EP1-55-1</strain>
    </source>
</reference>
<dbReference type="Gene3D" id="1.10.10.60">
    <property type="entry name" value="Homeodomain-like"/>
    <property type="match status" value="2"/>
</dbReference>
<dbReference type="SUPFAM" id="SSF55136">
    <property type="entry name" value="Probable bacterial effector-binding domain"/>
    <property type="match status" value="1"/>
</dbReference>
<name>A0A1I5QWP2_9BACT</name>
<dbReference type="PANTHER" id="PTHR40055">
    <property type="entry name" value="TRANSCRIPTIONAL REGULATOR YGIV-RELATED"/>
    <property type="match status" value="1"/>
</dbReference>
<evidence type="ECO:0000259" key="4">
    <source>
        <dbReference type="PROSITE" id="PS01124"/>
    </source>
</evidence>
<dbReference type="Pfam" id="PF12833">
    <property type="entry name" value="HTH_18"/>
    <property type="match status" value="1"/>
</dbReference>
<dbReference type="InterPro" id="IPR050908">
    <property type="entry name" value="SmbC-like"/>
</dbReference>
<dbReference type="SMART" id="SM00871">
    <property type="entry name" value="AraC_E_bind"/>
    <property type="match status" value="1"/>
</dbReference>
<protein>
    <submittedName>
        <fullName evidence="5">AraC family transcriptional regulator</fullName>
    </submittedName>
</protein>
<keyword evidence="3" id="KW-0804">Transcription</keyword>
<dbReference type="PRINTS" id="PR00032">
    <property type="entry name" value="HTHARAC"/>
</dbReference>
<accession>A0A1I5QWP2</accession>
<dbReference type="PANTHER" id="PTHR40055:SF1">
    <property type="entry name" value="TRANSCRIPTIONAL REGULATOR YGIV-RELATED"/>
    <property type="match status" value="1"/>
</dbReference>
<gene>
    <name evidence="5" type="ORF">SAMN05216234_1233</name>
</gene>
<evidence type="ECO:0000256" key="1">
    <source>
        <dbReference type="ARBA" id="ARBA00023015"/>
    </source>
</evidence>
<evidence type="ECO:0000256" key="3">
    <source>
        <dbReference type="ARBA" id="ARBA00023163"/>
    </source>
</evidence>
<dbReference type="InterPro" id="IPR029442">
    <property type="entry name" value="GyrI-like"/>
</dbReference>
<dbReference type="PROSITE" id="PS01124">
    <property type="entry name" value="HTH_ARAC_FAMILY_2"/>
    <property type="match status" value="1"/>
</dbReference>
<proteinExistence type="predicted"/>
<dbReference type="AlphaFoldDB" id="A0A1I5QWP2"/>
<keyword evidence="6" id="KW-1185">Reference proteome</keyword>
<dbReference type="GO" id="GO:0043565">
    <property type="term" value="F:sequence-specific DNA binding"/>
    <property type="evidence" value="ECO:0007669"/>
    <property type="project" value="InterPro"/>
</dbReference>
<feature type="domain" description="HTH araC/xylS-type" evidence="4">
    <location>
        <begin position="34"/>
        <end position="133"/>
    </location>
</feature>
<dbReference type="Pfam" id="PF06445">
    <property type="entry name" value="GyrI-like"/>
    <property type="match status" value="1"/>
</dbReference>
<dbReference type="SUPFAM" id="SSF46689">
    <property type="entry name" value="Homeodomain-like"/>
    <property type="match status" value="2"/>
</dbReference>
<dbReference type="EMBL" id="FOXB01000023">
    <property type="protein sequence ID" value="SFP50673.1"/>
    <property type="molecule type" value="Genomic_DNA"/>
</dbReference>
<sequence>MLKIYSKNANIVIYFCYNENMKRETQERNIKIANDIMYYIYTHIDLNIDIEELSSMVHVSRFHMQRIFKEVFGRNIYETIKFIRLEKAANLLLVNRLSTISYIANQCGYTSQTSFIKAFKQRFLMTPTQWRLGGYKRYSHNILMQSVEAVHSDADFSTIEPKIVKQPEIRSYYIRHNGYNRSIKQSWQKLQAFVLSNGIENYQQIGLYHDNPTIKPLDHCQYVACIATNRVIENTQLPQFKIADGVYAKFDIEGCYGDDLKFIHWVYNEWFPKNGYETTPKPSYAIYQRNGFLEDDGRFKMSYYVSIKI</sequence>
<evidence type="ECO:0000256" key="2">
    <source>
        <dbReference type="ARBA" id="ARBA00023125"/>
    </source>
</evidence>
<dbReference type="InterPro" id="IPR018060">
    <property type="entry name" value="HTH_AraC"/>
</dbReference>
<dbReference type="InterPro" id="IPR020449">
    <property type="entry name" value="Tscrpt_reg_AraC-type_HTH"/>
</dbReference>
<evidence type="ECO:0000313" key="5">
    <source>
        <dbReference type="EMBL" id="SFP50673.1"/>
    </source>
</evidence>
<dbReference type="Proteomes" id="UP000199227">
    <property type="component" value="Unassembled WGS sequence"/>
</dbReference>
<dbReference type="Gene3D" id="3.20.80.10">
    <property type="entry name" value="Regulatory factor, effector binding domain"/>
    <property type="match status" value="1"/>
</dbReference>
<dbReference type="STRING" id="223786.SAMN05216234_1233"/>
<dbReference type="SMART" id="SM00342">
    <property type="entry name" value="HTH_ARAC"/>
    <property type="match status" value="1"/>
</dbReference>
<dbReference type="GO" id="GO:0003700">
    <property type="term" value="F:DNA-binding transcription factor activity"/>
    <property type="evidence" value="ECO:0007669"/>
    <property type="project" value="InterPro"/>
</dbReference>
<evidence type="ECO:0000313" key="6">
    <source>
        <dbReference type="Proteomes" id="UP000199227"/>
    </source>
</evidence>
<dbReference type="InterPro" id="IPR011256">
    <property type="entry name" value="Reg_factor_effector_dom_sf"/>
</dbReference>
<dbReference type="InterPro" id="IPR010499">
    <property type="entry name" value="AraC_E-bd"/>
</dbReference>
<dbReference type="InterPro" id="IPR009057">
    <property type="entry name" value="Homeodomain-like_sf"/>
</dbReference>
<organism evidence="5 6">
    <name type="scientific">Hydrogenimonas thermophila</name>
    <dbReference type="NCBI Taxonomy" id="223786"/>
    <lineage>
        <taxon>Bacteria</taxon>
        <taxon>Pseudomonadati</taxon>
        <taxon>Campylobacterota</taxon>
        <taxon>Epsilonproteobacteria</taxon>
        <taxon>Campylobacterales</taxon>
        <taxon>Hydrogenimonadaceae</taxon>
        <taxon>Hydrogenimonas</taxon>
    </lineage>
</organism>
<keyword evidence="2" id="KW-0238">DNA-binding</keyword>